<reference evidence="10 11" key="1">
    <citation type="journal article" date="2010" name="Stand. Genomic Sci.">
        <title>Complete genome sequence of Olsenella uli type strain (VPI D76D-27C).</title>
        <authorList>
            <person name="Goker M."/>
            <person name="Held B."/>
            <person name="Lucas S."/>
            <person name="Nolan M."/>
            <person name="Yasawong M."/>
            <person name="Glavina Del Rio T."/>
            <person name="Tice H."/>
            <person name="Cheng J.F."/>
            <person name="Bruce D."/>
            <person name="Detter J.C."/>
            <person name="Tapia R."/>
            <person name="Han C."/>
            <person name="Goodwin L."/>
            <person name="Pitluck S."/>
            <person name="Liolios K."/>
            <person name="Ivanova N."/>
            <person name="Mavromatis K."/>
            <person name="Mikhailova N."/>
            <person name="Pati A."/>
            <person name="Chen A."/>
            <person name="Palaniappan K."/>
            <person name="Land M."/>
            <person name="Hauser L."/>
            <person name="Chang Y.J."/>
            <person name="Jeffries C.D."/>
            <person name="Rohde M."/>
            <person name="Sikorski J."/>
            <person name="Pukall R."/>
            <person name="Woyke T."/>
            <person name="Bristow J."/>
            <person name="Eisen J.A."/>
            <person name="Markowitz V."/>
            <person name="Hugenholtz P."/>
            <person name="Kyrpides N.C."/>
            <person name="Klenk H.P."/>
            <person name="Lapidus A."/>
        </authorList>
    </citation>
    <scope>NUCLEOTIDE SEQUENCE [LARGE SCALE GENOMIC DNA]</scope>
    <source>
        <strain evidence="11">ATCC 49627 / DSM 7084 / CIP 109912 / JCM 12494 / NCIMB 702895 / VPI D76D-27C</strain>
    </source>
</reference>
<evidence type="ECO:0000256" key="7">
    <source>
        <dbReference type="ARBA" id="ARBA00022989"/>
    </source>
</evidence>
<evidence type="ECO:0000256" key="4">
    <source>
        <dbReference type="ARBA" id="ARBA00022597"/>
    </source>
</evidence>
<keyword evidence="4" id="KW-0762">Sugar transport</keyword>
<comment type="subcellular location">
    <subcellularLocation>
        <location evidence="1">Cell membrane</location>
        <topology evidence="1">Multi-pass membrane protein</topology>
    </subcellularLocation>
</comment>
<dbReference type="Proteomes" id="UP000000333">
    <property type="component" value="Chromosome"/>
</dbReference>
<dbReference type="GeneID" id="78511912"/>
<keyword evidence="8 9" id="KW-0472">Membrane</keyword>
<dbReference type="GO" id="GO:0016740">
    <property type="term" value="F:transferase activity"/>
    <property type="evidence" value="ECO:0007669"/>
    <property type="project" value="UniProtKB-KW"/>
</dbReference>
<dbReference type="PANTHER" id="PTHR32502">
    <property type="entry name" value="N-ACETYLGALACTOSAMINE PERMEASE II COMPONENT-RELATED"/>
    <property type="match status" value="1"/>
</dbReference>
<organism evidence="10 11">
    <name type="scientific">Olsenella uli (strain ATCC 49627 / DSM 7084 / CCUG 31166 / CIP 109912 / JCM 12494 / LMG 11480 / NCIMB 702895 / VPI D76D-27C)</name>
    <name type="common">Lactobacillus uli</name>
    <dbReference type="NCBI Taxonomy" id="633147"/>
    <lineage>
        <taxon>Bacteria</taxon>
        <taxon>Bacillati</taxon>
        <taxon>Actinomycetota</taxon>
        <taxon>Coriobacteriia</taxon>
        <taxon>Coriobacteriales</taxon>
        <taxon>Atopobiaceae</taxon>
        <taxon>Olsenella</taxon>
    </lineage>
</organism>
<dbReference type="AlphaFoldDB" id="E1QYX5"/>
<keyword evidence="6 9" id="KW-0812">Transmembrane</keyword>
<evidence type="ECO:0000256" key="1">
    <source>
        <dbReference type="ARBA" id="ARBA00004651"/>
    </source>
</evidence>
<accession>E1QYX5</accession>
<feature type="transmembrane region" description="Helical" evidence="9">
    <location>
        <begin position="48"/>
        <end position="68"/>
    </location>
</feature>
<dbReference type="OrthoDB" id="3190125at2"/>
<keyword evidence="5" id="KW-0598">Phosphotransferase system</keyword>
<evidence type="ECO:0000256" key="6">
    <source>
        <dbReference type="ARBA" id="ARBA00022692"/>
    </source>
</evidence>
<proteinExistence type="predicted"/>
<dbReference type="GO" id="GO:0009401">
    <property type="term" value="P:phosphoenolpyruvate-dependent sugar phosphotransferase system"/>
    <property type="evidence" value="ECO:0007669"/>
    <property type="project" value="UniProtKB-KW"/>
</dbReference>
<dbReference type="PROSITE" id="PS51106">
    <property type="entry name" value="PTS_EIIC_TYPE_4"/>
    <property type="match status" value="1"/>
</dbReference>
<dbReference type="Pfam" id="PF03609">
    <property type="entry name" value="EII-Sor"/>
    <property type="match status" value="1"/>
</dbReference>
<feature type="transmembrane region" description="Helical" evidence="9">
    <location>
        <begin position="74"/>
        <end position="107"/>
    </location>
</feature>
<protein>
    <submittedName>
        <fullName evidence="10">Phosphotransferase system PTS sorbose-specific IIC subunit</fullName>
    </submittedName>
</protein>
<keyword evidence="7 9" id="KW-1133">Transmembrane helix</keyword>
<feature type="transmembrane region" description="Helical" evidence="9">
    <location>
        <begin position="171"/>
        <end position="194"/>
    </location>
</feature>
<keyword evidence="2" id="KW-0813">Transport</keyword>
<feature type="transmembrane region" description="Helical" evidence="9">
    <location>
        <begin position="136"/>
        <end position="159"/>
    </location>
</feature>
<evidence type="ECO:0000256" key="3">
    <source>
        <dbReference type="ARBA" id="ARBA00022475"/>
    </source>
</evidence>
<dbReference type="InterPro" id="IPR004700">
    <property type="entry name" value="PTS_IIC_man"/>
</dbReference>
<sequence>MLGTSLMLGIVYWTFAYFDYQLGTLYAFRPIVVAPVVGALLGDVQTGLAIGASLELLFMGSVSIGAYVPPDATASAVLCTAYVILTGIEPAVAVGLAMPVGTLLGALENLLQPLQNWLLAFIPKFAREGASRKIMALHWAVGLVTAPIYIAAITASVYFGSDAVNWLVEVIPAFVLDGFACAANILPVMGFAMLARMILTKQLVPFYFLGFLLTAYLNVPVLGVALLAIIIAIEKLDLFNNNPEPALAVEGDDDDDF</sequence>
<feature type="transmembrane region" description="Helical" evidence="9">
    <location>
        <begin position="20"/>
        <end position="41"/>
    </location>
</feature>
<dbReference type="GO" id="GO:0005886">
    <property type="term" value="C:plasma membrane"/>
    <property type="evidence" value="ECO:0007669"/>
    <property type="project" value="UniProtKB-SubCell"/>
</dbReference>
<dbReference type="HOGENOM" id="CLU_069101_2_0_11"/>
<dbReference type="InterPro" id="IPR050303">
    <property type="entry name" value="GatZ_KbaZ_carbometab"/>
</dbReference>
<evidence type="ECO:0000313" key="11">
    <source>
        <dbReference type="Proteomes" id="UP000000333"/>
    </source>
</evidence>
<dbReference type="STRING" id="633147.Olsu_0471"/>
<feature type="transmembrane region" description="Helical" evidence="9">
    <location>
        <begin position="206"/>
        <end position="233"/>
    </location>
</feature>
<evidence type="ECO:0000256" key="8">
    <source>
        <dbReference type="ARBA" id="ARBA00023136"/>
    </source>
</evidence>
<gene>
    <name evidence="10" type="ordered locus">Olsu_0471</name>
</gene>
<keyword evidence="10" id="KW-0808">Transferase</keyword>
<name>E1QYX5_OLSUV</name>
<evidence type="ECO:0000256" key="2">
    <source>
        <dbReference type="ARBA" id="ARBA00022448"/>
    </source>
</evidence>
<dbReference type="eggNOG" id="COG3715">
    <property type="taxonomic scope" value="Bacteria"/>
</dbReference>
<evidence type="ECO:0000256" key="9">
    <source>
        <dbReference type="SAM" id="Phobius"/>
    </source>
</evidence>
<dbReference type="RefSeq" id="WP_013251341.1">
    <property type="nucleotide sequence ID" value="NC_014363.1"/>
</dbReference>
<dbReference type="KEGG" id="ols:Olsu_0471"/>
<keyword evidence="3" id="KW-1003">Cell membrane</keyword>
<dbReference type="EMBL" id="CP002106">
    <property type="protein sequence ID" value="ADK67589.1"/>
    <property type="molecule type" value="Genomic_DNA"/>
</dbReference>
<evidence type="ECO:0000256" key="5">
    <source>
        <dbReference type="ARBA" id="ARBA00022683"/>
    </source>
</evidence>
<evidence type="ECO:0000313" key="10">
    <source>
        <dbReference type="EMBL" id="ADK67589.1"/>
    </source>
</evidence>
<keyword evidence="11" id="KW-1185">Reference proteome</keyword>
<dbReference type="PANTHER" id="PTHR32502:SF8">
    <property type="entry name" value="N-ACETYLGALACTOSAMINE PERMEASE IIC COMPONENT 1"/>
    <property type="match status" value="1"/>
</dbReference>